<dbReference type="InterPro" id="IPR050829">
    <property type="entry name" value="CorA_MIT"/>
</dbReference>
<evidence type="ECO:0000256" key="12">
    <source>
        <dbReference type="SAM" id="Phobius"/>
    </source>
</evidence>
<dbReference type="PANTHER" id="PTHR47685:SF1">
    <property type="entry name" value="MAGNESIUM TRANSPORT PROTEIN CORA"/>
    <property type="match status" value="1"/>
</dbReference>
<keyword evidence="8" id="KW-0406">Ion transport</keyword>
<accession>A0A434A3N6</accession>
<feature type="transmembrane region" description="Helical" evidence="12">
    <location>
        <begin position="256"/>
        <end position="279"/>
    </location>
</feature>
<keyword evidence="3" id="KW-0813">Transport</keyword>
<evidence type="ECO:0000256" key="2">
    <source>
        <dbReference type="ARBA" id="ARBA00009765"/>
    </source>
</evidence>
<dbReference type="RefSeq" id="WP_127339861.1">
    <property type="nucleotide sequence ID" value="NZ_QWDM01000013.1"/>
</dbReference>
<evidence type="ECO:0000256" key="6">
    <source>
        <dbReference type="ARBA" id="ARBA00022842"/>
    </source>
</evidence>
<evidence type="ECO:0000256" key="4">
    <source>
        <dbReference type="ARBA" id="ARBA00022475"/>
    </source>
</evidence>
<keyword evidence="7 12" id="KW-1133">Transmembrane helix</keyword>
<evidence type="ECO:0000313" key="14">
    <source>
        <dbReference type="Proteomes" id="UP000288102"/>
    </source>
</evidence>
<reference evidence="14" key="1">
    <citation type="journal article" date="2019" name="Syst. Appl. Microbiol.">
        <title>Flavobacterium circumlabens sp. nov. and Flavobacterium cupreum sp. nov., two psychrotrophic species isolated from Antarctic environmental samples.</title>
        <authorList>
            <person name="Kralova S."/>
            <person name="Busse H.-J."/>
            <person name="Svec P."/>
            <person name="Maslanova I."/>
            <person name="Stankova E."/>
            <person name="Bartak M."/>
            <person name="Sedlacek I."/>
        </authorList>
    </citation>
    <scope>NUCLEOTIDE SEQUENCE [LARGE SCALE GENOMIC DNA]</scope>
    <source>
        <strain evidence="14">CCM 8825</strain>
    </source>
</reference>
<dbReference type="Pfam" id="PF01544">
    <property type="entry name" value="CorA"/>
    <property type="match status" value="1"/>
</dbReference>
<dbReference type="EMBL" id="QWDM01000013">
    <property type="protein sequence ID" value="RUT68956.1"/>
    <property type="molecule type" value="Genomic_DNA"/>
</dbReference>
<comment type="subcellular location">
    <subcellularLocation>
        <location evidence="1">Cell membrane</location>
        <topology evidence="1">Multi-pass membrane protein</topology>
    </subcellularLocation>
</comment>
<dbReference type="GO" id="GO:0015095">
    <property type="term" value="F:magnesium ion transmembrane transporter activity"/>
    <property type="evidence" value="ECO:0007669"/>
    <property type="project" value="TreeGrafter"/>
</dbReference>
<dbReference type="InterPro" id="IPR002523">
    <property type="entry name" value="MgTranspt_CorA/ZnTranspt_ZntB"/>
</dbReference>
<protein>
    <submittedName>
        <fullName evidence="13">Magnesium transporter</fullName>
    </submittedName>
</protein>
<comment type="catalytic activity">
    <reaction evidence="10">
        <text>Mg(2+)(in) = Mg(2+)(out)</text>
        <dbReference type="Rhea" id="RHEA:29827"/>
        <dbReference type="ChEBI" id="CHEBI:18420"/>
    </reaction>
</comment>
<evidence type="ECO:0000256" key="7">
    <source>
        <dbReference type="ARBA" id="ARBA00022989"/>
    </source>
</evidence>
<comment type="similarity">
    <text evidence="2">Belongs to the CorA metal ion transporter (MIT) (TC 1.A.35) family.</text>
</comment>
<dbReference type="InterPro" id="IPR045861">
    <property type="entry name" value="CorA_cytoplasmic_dom"/>
</dbReference>
<dbReference type="Gene3D" id="1.20.58.340">
    <property type="entry name" value="Magnesium transport protein CorA, transmembrane region"/>
    <property type="match status" value="1"/>
</dbReference>
<evidence type="ECO:0000256" key="11">
    <source>
        <dbReference type="ARBA" id="ARBA00045497"/>
    </source>
</evidence>
<keyword evidence="9 12" id="KW-0472">Membrane</keyword>
<dbReference type="AlphaFoldDB" id="A0A434A3N6"/>
<dbReference type="PANTHER" id="PTHR47685">
    <property type="entry name" value="MAGNESIUM TRANSPORT PROTEIN CORA"/>
    <property type="match status" value="1"/>
</dbReference>
<keyword evidence="4" id="KW-1003">Cell membrane</keyword>
<dbReference type="OrthoDB" id="9803416at2"/>
<evidence type="ECO:0000256" key="8">
    <source>
        <dbReference type="ARBA" id="ARBA00023065"/>
    </source>
</evidence>
<dbReference type="GO" id="GO:0015099">
    <property type="term" value="F:nickel cation transmembrane transporter activity"/>
    <property type="evidence" value="ECO:0007669"/>
    <property type="project" value="TreeGrafter"/>
</dbReference>
<dbReference type="GO" id="GO:0015087">
    <property type="term" value="F:cobalt ion transmembrane transporter activity"/>
    <property type="evidence" value="ECO:0007669"/>
    <property type="project" value="TreeGrafter"/>
</dbReference>
<proteinExistence type="inferred from homology"/>
<keyword evidence="5 12" id="KW-0812">Transmembrane</keyword>
<dbReference type="Proteomes" id="UP000288102">
    <property type="component" value="Unassembled WGS sequence"/>
</dbReference>
<evidence type="ECO:0000256" key="10">
    <source>
        <dbReference type="ARBA" id="ARBA00034269"/>
    </source>
</evidence>
<name>A0A434A3N6_9FLAO</name>
<evidence type="ECO:0000313" key="13">
    <source>
        <dbReference type="EMBL" id="RUT68956.1"/>
    </source>
</evidence>
<feature type="transmembrane region" description="Helical" evidence="12">
    <location>
        <begin position="291"/>
        <end position="311"/>
    </location>
</feature>
<organism evidence="13 14">
    <name type="scientific">Flavobacterium cupreum</name>
    <dbReference type="NCBI Taxonomy" id="2133766"/>
    <lineage>
        <taxon>Bacteria</taxon>
        <taxon>Pseudomonadati</taxon>
        <taxon>Bacteroidota</taxon>
        <taxon>Flavobacteriia</taxon>
        <taxon>Flavobacteriales</taxon>
        <taxon>Flavobacteriaceae</taxon>
        <taxon>Flavobacterium</taxon>
    </lineage>
</organism>
<keyword evidence="14" id="KW-1185">Reference proteome</keyword>
<dbReference type="GO" id="GO:0005886">
    <property type="term" value="C:plasma membrane"/>
    <property type="evidence" value="ECO:0007669"/>
    <property type="project" value="UniProtKB-SubCell"/>
</dbReference>
<comment type="caution">
    <text evidence="13">The sequence shown here is derived from an EMBL/GenBank/DDBJ whole genome shotgun (WGS) entry which is preliminary data.</text>
</comment>
<dbReference type="FunFam" id="1.20.58.340:FF:000004">
    <property type="entry name" value="Magnesium transport protein CorA"/>
    <property type="match status" value="1"/>
</dbReference>
<dbReference type="SUPFAM" id="SSF144083">
    <property type="entry name" value="Magnesium transport protein CorA, transmembrane region"/>
    <property type="match status" value="1"/>
</dbReference>
<evidence type="ECO:0000256" key="5">
    <source>
        <dbReference type="ARBA" id="ARBA00022692"/>
    </source>
</evidence>
<sequence>MIEILLKNKQIVKAQTIEELSILNLDFHVMQFIDYRDSEINWLKENLNLDFSIMKNYEDFEISSHFLENAKQVSFHFSIPYYDTANKIIEEPLFIIITQAGLFLFCSSRLDNFLNKIYSDRFSALKEREDTKAVLKFQFEFISDYFADITENLSRRIKTLTNAILIEKNFSKREMDTITEYNFGNSLIKESLIETTRVFRLYMKSNWEQQMDLKENIKSELNDLVAISDYIQFNFDRLDDLKENISNKIDLEQNHIFKMLTVVTVCISLPTLIAGVYGMNFEQMPELKTAYGYPLILLAMLLSAILPFIYFKRKKWL</sequence>
<dbReference type="SUPFAM" id="SSF143865">
    <property type="entry name" value="CorA soluble domain-like"/>
    <property type="match status" value="1"/>
</dbReference>
<evidence type="ECO:0000256" key="1">
    <source>
        <dbReference type="ARBA" id="ARBA00004651"/>
    </source>
</evidence>
<comment type="function">
    <text evidence="11">Mediates influx of magnesium ions. Alternates between open and closed states. Activated by low cytoplasmic Mg(2+) levels. Inactive when cytoplasmic Mg(2+) levels are high.</text>
</comment>
<gene>
    <name evidence="13" type="ORF">D0817_18845</name>
</gene>
<keyword evidence="6" id="KW-0460">Magnesium</keyword>
<evidence type="ECO:0000256" key="3">
    <source>
        <dbReference type="ARBA" id="ARBA00022448"/>
    </source>
</evidence>
<dbReference type="InterPro" id="IPR045863">
    <property type="entry name" value="CorA_TM1_TM2"/>
</dbReference>
<evidence type="ECO:0000256" key="9">
    <source>
        <dbReference type="ARBA" id="ARBA00023136"/>
    </source>
</evidence>